<organism evidence="1 2">
    <name type="scientific">Campylobacter lanienae NCTC 13004</name>
    <dbReference type="NCBI Taxonomy" id="1031753"/>
    <lineage>
        <taxon>Bacteria</taxon>
        <taxon>Pseudomonadati</taxon>
        <taxon>Campylobacterota</taxon>
        <taxon>Epsilonproteobacteria</taxon>
        <taxon>Campylobacterales</taxon>
        <taxon>Campylobacteraceae</taxon>
        <taxon>Campylobacter</taxon>
    </lineage>
</organism>
<reference evidence="2" key="1">
    <citation type="journal article" date="2017" name="Genome Biol. Evol.">
        <title>Comparative Genomic Analysis Identifies a Campylobacter Clade Deficient in Selenium Metabolism.</title>
        <authorList>
            <person name="Miller W.G."/>
            <person name="Yee E."/>
            <person name="Lopes B.S."/>
            <person name="Chapman M.H."/>
            <person name="Huynh S."/>
            <person name="Bono J.L."/>
            <person name="Parker C.T."/>
            <person name="Strachan N.J.C."/>
            <person name="Forbes K.J."/>
        </authorList>
    </citation>
    <scope>NUCLEOTIDE SEQUENCE [LARGE SCALE GENOMIC DNA]</scope>
    <source>
        <strain evidence="2">NCTC 13004</strain>
    </source>
</reference>
<evidence type="ECO:0000313" key="1">
    <source>
        <dbReference type="EMBL" id="ARQ96824.1"/>
    </source>
</evidence>
<sequence>MKNAKFKAGHYYIGDLAKILDYLNLSALKYGFGALGEFEYLSLDLDRDEIKDSDGFTYSIDSSNFGIISADIIDEELLSSRILTLRHGFIANKFSSYRLARIVEFKDDFEVIISDDDIKFGNIILNL</sequence>
<dbReference type="Proteomes" id="UP000202031">
    <property type="component" value="Chromosome"/>
</dbReference>
<accession>A0A1X9SKS6</accession>
<gene>
    <name evidence="1" type="ORF">CLAN_0040</name>
</gene>
<dbReference type="AlphaFoldDB" id="A0A1X9SKS6"/>
<dbReference type="KEGG" id="clx:CLAN_0040"/>
<dbReference type="GeneID" id="46920515"/>
<name>A0A1X9SKS6_9BACT</name>
<proteinExistence type="predicted"/>
<dbReference type="RefSeq" id="WP_096017406.1">
    <property type="nucleotide sequence ID" value="NZ_CP015578.1"/>
</dbReference>
<evidence type="ECO:0000313" key="2">
    <source>
        <dbReference type="Proteomes" id="UP000202031"/>
    </source>
</evidence>
<dbReference type="EMBL" id="CP015578">
    <property type="protein sequence ID" value="ARQ96824.1"/>
    <property type="molecule type" value="Genomic_DNA"/>
</dbReference>
<protein>
    <submittedName>
        <fullName evidence="1">Uncharacterized protein</fullName>
    </submittedName>
</protein>